<evidence type="ECO:0000256" key="6">
    <source>
        <dbReference type="ARBA" id="ARBA00022847"/>
    </source>
</evidence>
<dbReference type="PANTHER" id="PTHR48086:SF6">
    <property type="entry name" value="CATION_ACETATE SYMPORTER ACTP"/>
    <property type="match status" value="1"/>
</dbReference>
<evidence type="ECO:0000256" key="10">
    <source>
        <dbReference type="SAM" id="MobiDB-lite"/>
    </source>
</evidence>
<keyword evidence="8 11" id="KW-0472">Membrane</keyword>
<feature type="transmembrane region" description="Helical" evidence="11">
    <location>
        <begin position="70"/>
        <end position="91"/>
    </location>
</feature>
<comment type="similarity">
    <text evidence="2 9">Belongs to the sodium:solute symporter (SSF) (TC 2.A.21) family.</text>
</comment>
<evidence type="ECO:0000256" key="7">
    <source>
        <dbReference type="ARBA" id="ARBA00022989"/>
    </source>
</evidence>
<feature type="compositionally biased region" description="Basic and acidic residues" evidence="10">
    <location>
        <begin position="494"/>
        <end position="510"/>
    </location>
</feature>
<dbReference type="InterPro" id="IPR001734">
    <property type="entry name" value="Na/solute_symporter"/>
</dbReference>
<keyword evidence="7 11" id="KW-1133">Transmembrane helix</keyword>
<feature type="transmembrane region" description="Helical" evidence="11">
    <location>
        <begin position="178"/>
        <end position="196"/>
    </location>
</feature>
<feature type="transmembrane region" description="Helical" evidence="11">
    <location>
        <begin position="229"/>
        <end position="251"/>
    </location>
</feature>
<accession>A0ABP7CMZ5</accession>
<dbReference type="Pfam" id="PF00474">
    <property type="entry name" value="SSF"/>
    <property type="match status" value="1"/>
</dbReference>
<dbReference type="EMBL" id="BAAAZP010000120">
    <property type="protein sequence ID" value="GAA3690906.1"/>
    <property type="molecule type" value="Genomic_DNA"/>
</dbReference>
<comment type="subcellular location">
    <subcellularLocation>
        <location evidence="1">Cell membrane</location>
        <topology evidence="1">Multi-pass membrane protein</topology>
    </subcellularLocation>
</comment>
<feature type="transmembrane region" description="Helical" evidence="11">
    <location>
        <begin position="148"/>
        <end position="166"/>
    </location>
</feature>
<feature type="transmembrane region" description="Helical" evidence="11">
    <location>
        <begin position="317"/>
        <end position="345"/>
    </location>
</feature>
<evidence type="ECO:0000256" key="11">
    <source>
        <dbReference type="SAM" id="Phobius"/>
    </source>
</evidence>
<evidence type="ECO:0000256" key="9">
    <source>
        <dbReference type="RuleBase" id="RU362091"/>
    </source>
</evidence>
<feature type="transmembrane region" description="Helical" evidence="11">
    <location>
        <begin position="381"/>
        <end position="404"/>
    </location>
</feature>
<reference evidence="13" key="1">
    <citation type="journal article" date="2019" name="Int. J. Syst. Evol. Microbiol.">
        <title>The Global Catalogue of Microorganisms (GCM) 10K type strain sequencing project: providing services to taxonomists for standard genome sequencing and annotation.</title>
        <authorList>
            <consortium name="The Broad Institute Genomics Platform"/>
            <consortium name="The Broad Institute Genome Sequencing Center for Infectious Disease"/>
            <person name="Wu L."/>
            <person name="Ma J."/>
        </authorList>
    </citation>
    <scope>NUCLEOTIDE SEQUENCE [LARGE SCALE GENOMIC DNA]</scope>
    <source>
        <strain evidence="13">JCM 16904</strain>
    </source>
</reference>
<evidence type="ECO:0000256" key="4">
    <source>
        <dbReference type="ARBA" id="ARBA00022475"/>
    </source>
</evidence>
<keyword evidence="13" id="KW-1185">Reference proteome</keyword>
<evidence type="ECO:0000313" key="13">
    <source>
        <dbReference type="Proteomes" id="UP001500902"/>
    </source>
</evidence>
<evidence type="ECO:0000256" key="1">
    <source>
        <dbReference type="ARBA" id="ARBA00004651"/>
    </source>
</evidence>
<gene>
    <name evidence="12" type="ORF">GCM10022224_065430</name>
</gene>
<evidence type="ECO:0008006" key="14">
    <source>
        <dbReference type="Google" id="ProtNLM"/>
    </source>
</evidence>
<organism evidence="12 13">
    <name type="scientific">Nonomuraea antimicrobica</name>
    <dbReference type="NCBI Taxonomy" id="561173"/>
    <lineage>
        <taxon>Bacteria</taxon>
        <taxon>Bacillati</taxon>
        <taxon>Actinomycetota</taxon>
        <taxon>Actinomycetes</taxon>
        <taxon>Streptosporangiales</taxon>
        <taxon>Streptosporangiaceae</taxon>
        <taxon>Nonomuraea</taxon>
    </lineage>
</organism>
<feature type="transmembrane region" description="Helical" evidence="11">
    <location>
        <begin position="112"/>
        <end position="136"/>
    </location>
</feature>
<dbReference type="InterPro" id="IPR050277">
    <property type="entry name" value="Sodium:Solute_Symporter"/>
</dbReference>
<keyword evidence="4" id="KW-1003">Cell membrane</keyword>
<feature type="transmembrane region" description="Helical" evidence="11">
    <location>
        <begin position="411"/>
        <end position="430"/>
    </location>
</feature>
<dbReference type="InterPro" id="IPR038377">
    <property type="entry name" value="Na/Glc_symporter_sf"/>
</dbReference>
<sequence length="510" mass="51083">MLTGIAFVGVLGVVAGAARPRRSVGMSDFHVAARAVPPWWNGAAISSEFTSAAACLGTAGLIAAHGSPMLWYPAGAAAGFVLVLALVVAPLRRSGTYTLPDFAEWRLGSARLRGFTTCFVLVIGLVLLVAQLHAAGAVVRLLTGLPPWLGWAAVAAAALGVAFAGELGSVTSVQAAQFWLKLVVFLGVGAACWWASGGRPPAGGAAWFEGAYRTGGAELAGAGDPSLPGVLAVLLACALGTVGLPHVIVRVYTCSDGSGARRAIVATQVMLAAFCVVPPLYGVLGHVHVRGAAADEMMLLLPARLLPGVVGEALTGLLAAGAFAAFLATTGGVLAAVGGAVSACVSRGGARGGARSFRAAVAAVMVAALAVTAATTPGASVPLMLLGFSLSAATFCPMLVLAIWWPRLTDAGVAAGIALGGGVTAALVVAEQAGVWTGALTSCPAPVAVPAAFAGMIMISLVTPGRTPRGVGSMMGRMHLPEHLAGPPAHRSSHHEGRSSHEHSPYGDDY</sequence>
<dbReference type="PROSITE" id="PS50283">
    <property type="entry name" value="NA_SOLUT_SYMP_3"/>
    <property type="match status" value="1"/>
</dbReference>
<keyword evidence="3" id="KW-0813">Transport</keyword>
<comment type="caution">
    <text evidence="12">The sequence shown here is derived from an EMBL/GenBank/DDBJ whole genome shotgun (WGS) entry which is preliminary data.</text>
</comment>
<evidence type="ECO:0000256" key="3">
    <source>
        <dbReference type="ARBA" id="ARBA00022448"/>
    </source>
</evidence>
<evidence type="ECO:0000256" key="5">
    <source>
        <dbReference type="ARBA" id="ARBA00022692"/>
    </source>
</evidence>
<keyword evidence="5 11" id="KW-0812">Transmembrane</keyword>
<dbReference type="PANTHER" id="PTHR48086">
    <property type="entry name" value="SODIUM/PROLINE SYMPORTER-RELATED"/>
    <property type="match status" value="1"/>
</dbReference>
<dbReference type="Proteomes" id="UP001500902">
    <property type="component" value="Unassembled WGS sequence"/>
</dbReference>
<feature type="transmembrane region" description="Helical" evidence="11">
    <location>
        <begin position="436"/>
        <end position="459"/>
    </location>
</feature>
<evidence type="ECO:0000313" key="12">
    <source>
        <dbReference type="EMBL" id="GAA3690906.1"/>
    </source>
</evidence>
<name>A0ABP7CMZ5_9ACTN</name>
<keyword evidence="6" id="KW-0769">Symport</keyword>
<feature type="region of interest" description="Disordered" evidence="10">
    <location>
        <begin position="482"/>
        <end position="510"/>
    </location>
</feature>
<protein>
    <recommendedName>
        <fullName evidence="14">Na+(Or H+)/acetate symporter ActP</fullName>
    </recommendedName>
</protein>
<evidence type="ECO:0000256" key="8">
    <source>
        <dbReference type="ARBA" id="ARBA00023136"/>
    </source>
</evidence>
<proteinExistence type="inferred from homology"/>
<feature type="transmembrane region" description="Helical" evidence="11">
    <location>
        <begin position="263"/>
        <end position="281"/>
    </location>
</feature>
<feature type="transmembrane region" description="Helical" evidence="11">
    <location>
        <begin position="357"/>
        <end position="375"/>
    </location>
</feature>
<evidence type="ECO:0000256" key="2">
    <source>
        <dbReference type="ARBA" id="ARBA00006434"/>
    </source>
</evidence>
<dbReference type="Gene3D" id="1.20.1730.10">
    <property type="entry name" value="Sodium/glucose cotransporter"/>
    <property type="match status" value="1"/>
</dbReference>